<evidence type="ECO:0000313" key="2">
    <source>
        <dbReference type="EMBL" id="CAL6036134.1"/>
    </source>
</evidence>
<reference evidence="1" key="1">
    <citation type="submission" date="2023-06" db="EMBL/GenBank/DDBJ databases">
        <authorList>
            <person name="Kurt Z."/>
        </authorList>
    </citation>
    <scope>NUCLEOTIDE SEQUENCE</scope>
</reference>
<sequence length="780" mass="91492">MDLLKPYINQNAFQSKESLRNIILKEEQKSNVTNLNVKQEVEQNFVDYSQIMSSRARFNTLSQQIRFQQQDIQTVSDMCKKCFDPIQSTYKTFIQKQKQSQMESEYKDMFMCIQEFQNQQNLQNLSIQQVNYITSLIKQSNQLLKQYPNIPLAQTLISYKTQAENALLVDLGFSVNQQADFTKINNNHFIPYPNLSPEQILREVQNSSDYLLYSFNFYIQQLNAIQTVSKVRHQVFTDTKNFNSLYEFLEQFQTYNGSEKVSAYSFEFQQRKVLGESIDQLIFFERCLDKTQVQLLSDGTEALSKAIKFSLQSFCELQHIITLHSNEFQSQVKKLQIEQIKNMSTLVQQLFIHDGKPLQLTYLHFKILQIIVIQQEEIQLVPEVEAEIKQLTNNIQNALVFSLSNNCHGAINEICKCYAQGEEQTKKLVNNNVLKALTIIIDKFCYYSGQFIKNNNIVQFIQQQFVQLYKSYLDTVMSLQKLTQQNIITILNDIYIISNQLIPVSTAKYCNQLGITYKIQDFDFSLDLMNCISQFSKQKIFDNQPLQLQKFQQVVQLKDFKQVQMHKLPYVSMEFEKQEEKQLFQSLFQLYTPVSHILLQKLESLSLLPLYQKIEELYKQIIDYKLFTDKQIISISELEQLVTNYLNKTIQQNIHYKLERLFQIEIINDFVDQLSIIKLEFSKLVDTDANQAVMNSIHKKLTMKLKQCIAGKELDGVQAYSVCVSVGFLLSIFKTDWTKNLSRFLITDSGKIQQFEIFFINRVQVEQIHNNIKGYFSEVM</sequence>
<reference evidence="2 3" key="2">
    <citation type="submission" date="2024-07" db="EMBL/GenBank/DDBJ databases">
        <authorList>
            <person name="Akdeniz Z."/>
        </authorList>
    </citation>
    <scope>NUCLEOTIDE SEQUENCE [LARGE SCALE GENOMIC DNA]</scope>
</reference>
<name>A0AA86QJ20_9EUKA</name>
<dbReference type="EMBL" id="CAXDID020000133">
    <property type="protein sequence ID" value="CAL6036134.1"/>
    <property type="molecule type" value="Genomic_DNA"/>
</dbReference>
<evidence type="ECO:0000313" key="3">
    <source>
        <dbReference type="Proteomes" id="UP001642409"/>
    </source>
</evidence>
<comment type="caution">
    <text evidence="1">The sequence shown here is derived from an EMBL/GenBank/DDBJ whole genome shotgun (WGS) entry which is preliminary data.</text>
</comment>
<accession>A0AA86QJ20</accession>
<organism evidence="1">
    <name type="scientific">Hexamita inflata</name>
    <dbReference type="NCBI Taxonomy" id="28002"/>
    <lineage>
        <taxon>Eukaryota</taxon>
        <taxon>Metamonada</taxon>
        <taxon>Diplomonadida</taxon>
        <taxon>Hexamitidae</taxon>
        <taxon>Hexamitinae</taxon>
        <taxon>Hexamita</taxon>
    </lineage>
</organism>
<keyword evidence="3" id="KW-1185">Reference proteome</keyword>
<dbReference type="EMBL" id="CATOUU010000845">
    <property type="protein sequence ID" value="CAI9954109.1"/>
    <property type="molecule type" value="Genomic_DNA"/>
</dbReference>
<dbReference type="Proteomes" id="UP001642409">
    <property type="component" value="Unassembled WGS sequence"/>
</dbReference>
<dbReference type="AlphaFoldDB" id="A0AA86QJ20"/>
<proteinExistence type="predicted"/>
<evidence type="ECO:0000313" key="1">
    <source>
        <dbReference type="EMBL" id="CAI9954109.1"/>
    </source>
</evidence>
<gene>
    <name evidence="2" type="ORF">HINF_LOCUS36263</name>
    <name evidence="1" type="ORF">HINF_LOCUS41754</name>
</gene>
<protein>
    <submittedName>
        <fullName evidence="2">Hypothetical_protein</fullName>
    </submittedName>
</protein>